<dbReference type="InterPro" id="IPR001606">
    <property type="entry name" value="ARID_dom"/>
</dbReference>
<evidence type="ECO:0000259" key="2">
    <source>
        <dbReference type="PROSITE" id="PS51011"/>
    </source>
</evidence>
<organism evidence="3 4">
    <name type="scientific">Platanthera guangdongensis</name>
    <dbReference type="NCBI Taxonomy" id="2320717"/>
    <lineage>
        <taxon>Eukaryota</taxon>
        <taxon>Viridiplantae</taxon>
        <taxon>Streptophyta</taxon>
        <taxon>Embryophyta</taxon>
        <taxon>Tracheophyta</taxon>
        <taxon>Spermatophyta</taxon>
        <taxon>Magnoliopsida</taxon>
        <taxon>Liliopsida</taxon>
        <taxon>Asparagales</taxon>
        <taxon>Orchidaceae</taxon>
        <taxon>Orchidoideae</taxon>
        <taxon>Orchideae</taxon>
        <taxon>Orchidinae</taxon>
        <taxon>Platanthera</taxon>
    </lineage>
</organism>
<feature type="region of interest" description="Disordered" evidence="1">
    <location>
        <begin position="1"/>
        <end position="48"/>
    </location>
</feature>
<gene>
    <name evidence="3" type="primary">HMGB15</name>
    <name evidence="3" type="ORF">KSP40_PGU021374</name>
</gene>
<sequence length="159" mass="17766">MSLDKDHHLPTTTPPPLSVVPIQSQPSPPPPPRPPSPSPQPPVAAATRSYEDVVADESLFMATLEALHRSLGTKFMVPKVGGRPLDLHRLFVEVTSRGGLQTWGLRVKIAVDRRNRRGRDGIEEISFWKRQMTFIFFLAIVAEVEEPSSNQRVLKLKKS</sequence>
<feature type="compositionally biased region" description="Pro residues" evidence="1">
    <location>
        <begin position="26"/>
        <end position="42"/>
    </location>
</feature>
<comment type="caution">
    <text evidence="3">The sequence shown here is derived from an EMBL/GenBank/DDBJ whole genome shotgun (WGS) entry which is preliminary data.</text>
</comment>
<proteinExistence type="predicted"/>
<accession>A0ABR2MFV7</accession>
<dbReference type="SMART" id="SM00501">
    <property type="entry name" value="BRIGHT"/>
    <property type="match status" value="1"/>
</dbReference>
<dbReference type="PANTHER" id="PTHR46691">
    <property type="entry name" value="HIGH MOBILITY GROUP B PROTEIN 9"/>
    <property type="match status" value="1"/>
</dbReference>
<name>A0ABR2MFV7_9ASPA</name>
<dbReference type="Pfam" id="PF01388">
    <property type="entry name" value="ARID"/>
    <property type="match status" value="1"/>
</dbReference>
<dbReference type="Gene3D" id="1.10.150.60">
    <property type="entry name" value="ARID DNA-binding domain"/>
    <property type="match status" value="1"/>
</dbReference>
<dbReference type="EMBL" id="JBBWWR010000008">
    <property type="protein sequence ID" value="KAK8962464.1"/>
    <property type="molecule type" value="Genomic_DNA"/>
</dbReference>
<evidence type="ECO:0000313" key="3">
    <source>
        <dbReference type="EMBL" id="KAK8962464.1"/>
    </source>
</evidence>
<keyword evidence="4" id="KW-1185">Reference proteome</keyword>
<dbReference type="Proteomes" id="UP001412067">
    <property type="component" value="Unassembled WGS sequence"/>
</dbReference>
<protein>
    <submittedName>
        <fullName evidence="3">High mobility group B protein 15</fullName>
    </submittedName>
</protein>
<reference evidence="3 4" key="1">
    <citation type="journal article" date="2022" name="Nat. Plants">
        <title>Genomes of leafy and leafless Platanthera orchids illuminate the evolution of mycoheterotrophy.</title>
        <authorList>
            <person name="Li M.H."/>
            <person name="Liu K.W."/>
            <person name="Li Z."/>
            <person name="Lu H.C."/>
            <person name="Ye Q.L."/>
            <person name="Zhang D."/>
            <person name="Wang J.Y."/>
            <person name="Li Y.F."/>
            <person name="Zhong Z.M."/>
            <person name="Liu X."/>
            <person name="Yu X."/>
            <person name="Liu D.K."/>
            <person name="Tu X.D."/>
            <person name="Liu B."/>
            <person name="Hao Y."/>
            <person name="Liao X.Y."/>
            <person name="Jiang Y.T."/>
            <person name="Sun W.H."/>
            <person name="Chen J."/>
            <person name="Chen Y.Q."/>
            <person name="Ai Y."/>
            <person name="Zhai J.W."/>
            <person name="Wu S.S."/>
            <person name="Zhou Z."/>
            <person name="Hsiao Y.Y."/>
            <person name="Wu W.L."/>
            <person name="Chen Y.Y."/>
            <person name="Lin Y.F."/>
            <person name="Hsu J.L."/>
            <person name="Li C.Y."/>
            <person name="Wang Z.W."/>
            <person name="Zhao X."/>
            <person name="Zhong W.Y."/>
            <person name="Ma X.K."/>
            <person name="Ma L."/>
            <person name="Huang J."/>
            <person name="Chen G.Z."/>
            <person name="Huang M.Z."/>
            <person name="Huang L."/>
            <person name="Peng D.H."/>
            <person name="Luo Y.B."/>
            <person name="Zou S.Q."/>
            <person name="Chen S.P."/>
            <person name="Lan S."/>
            <person name="Tsai W.C."/>
            <person name="Van de Peer Y."/>
            <person name="Liu Z.J."/>
        </authorList>
    </citation>
    <scope>NUCLEOTIDE SEQUENCE [LARGE SCALE GENOMIC DNA]</scope>
    <source>
        <strain evidence="3">Lor288</strain>
    </source>
</reference>
<feature type="domain" description="ARID" evidence="2">
    <location>
        <begin position="54"/>
        <end position="159"/>
    </location>
</feature>
<dbReference type="InterPro" id="IPR036431">
    <property type="entry name" value="ARID_dom_sf"/>
</dbReference>
<dbReference type="PANTHER" id="PTHR46691:SF1">
    <property type="entry name" value="AT-RICH INTERACTIVE DOMAIN-CONTAINING PROTEIN 2"/>
    <property type="match status" value="1"/>
</dbReference>
<dbReference type="PROSITE" id="PS51011">
    <property type="entry name" value="ARID"/>
    <property type="match status" value="1"/>
</dbReference>
<evidence type="ECO:0000313" key="4">
    <source>
        <dbReference type="Proteomes" id="UP001412067"/>
    </source>
</evidence>
<dbReference type="SUPFAM" id="SSF46774">
    <property type="entry name" value="ARID-like"/>
    <property type="match status" value="1"/>
</dbReference>
<dbReference type="SMART" id="SM01014">
    <property type="entry name" value="ARID"/>
    <property type="match status" value="1"/>
</dbReference>
<evidence type="ECO:0000256" key="1">
    <source>
        <dbReference type="SAM" id="MobiDB-lite"/>
    </source>
</evidence>